<evidence type="ECO:0000256" key="1">
    <source>
        <dbReference type="ARBA" id="ARBA00004413"/>
    </source>
</evidence>
<evidence type="ECO:0000256" key="7">
    <source>
        <dbReference type="ARBA" id="ARBA00023136"/>
    </source>
</evidence>
<evidence type="ECO:0000313" key="12">
    <source>
        <dbReference type="Proteomes" id="UP000585272"/>
    </source>
</evidence>
<comment type="subcellular location">
    <subcellularLocation>
        <location evidence="1">Cell membrane</location>
        <topology evidence="1">Peripheral membrane protein</topology>
        <orientation evidence="1">Cytoplasmic side</orientation>
    </subcellularLocation>
</comment>
<evidence type="ECO:0000256" key="2">
    <source>
        <dbReference type="ARBA" id="ARBA00022448"/>
    </source>
</evidence>
<evidence type="ECO:0000259" key="10">
    <source>
        <dbReference type="PROSITE" id="PS50893"/>
    </source>
</evidence>
<dbReference type="Proteomes" id="UP000585272">
    <property type="component" value="Unassembled WGS sequence"/>
</dbReference>
<keyword evidence="12" id="KW-1185">Reference proteome</keyword>
<dbReference type="InterPro" id="IPR027417">
    <property type="entry name" value="P-loop_NTPase"/>
</dbReference>
<keyword evidence="5 11" id="KW-0067">ATP-binding</keyword>
<evidence type="ECO:0000256" key="8">
    <source>
        <dbReference type="ARBA" id="ARBA00023251"/>
    </source>
</evidence>
<proteinExistence type="inferred from homology"/>
<dbReference type="Pfam" id="PF00005">
    <property type="entry name" value="ABC_tran"/>
    <property type="match status" value="1"/>
</dbReference>
<comment type="caution">
    <text evidence="11">The sequence shown here is derived from an EMBL/GenBank/DDBJ whole genome shotgun (WGS) entry which is preliminary data.</text>
</comment>
<name>A0A840IHX8_9ACTN</name>
<dbReference type="PROSITE" id="PS00211">
    <property type="entry name" value="ABC_TRANSPORTER_1"/>
    <property type="match status" value="1"/>
</dbReference>
<dbReference type="Pfam" id="PF13732">
    <property type="entry name" value="DrrA1-3_C"/>
    <property type="match status" value="1"/>
</dbReference>
<dbReference type="InterPro" id="IPR017871">
    <property type="entry name" value="ABC_transporter-like_CS"/>
</dbReference>
<dbReference type="GO" id="GO:0046677">
    <property type="term" value="P:response to antibiotic"/>
    <property type="evidence" value="ECO:0007669"/>
    <property type="project" value="UniProtKB-KW"/>
</dbReference>
<evidence type="ECO:0000256" key="6">
    <source>
        <dbReference type="ARBA" id="ARBA00022967"/>
    </source>
</evidence>
<dbReference type="GO" id="GO:0043215">
    <property type="term" value="P:daunorubicin transport"/>
    <property type="evidence" value="ECO:0007669"/>
    <property type="project" value="InterPro"/>
</dbReference>
<evidence type="ECO:0000256" key="5">
    <source>
        <dbReference type="ARBA" id="ARBA00022840"/>
    </source>
</evidence>
<protein>
    <submittedName>
        <fullName evidence="11">ABC-2 type transport system ATP-binding protein</fullName>
    </submittedName>
</protein>
<organism evidence="11 12">
    <name type="scientific">Conexibacter arvalis</name>
    <dbReference type="NCBI Taxonomy" id="912552"/>
    <lineage>
        <taxon>Bacteria</taxon>
        <taxon>Bacillati</taxon>
        <taxon>Actinomycetota</taxon>
        <taxon>Thermoleophilia</taxon>
        <taxon>Solirubrobacterales</taxon>
        <taxon>Conexibacteraceae</taxon>
        <taxon>Conexibacter</taxon>
    </lineage>
</organism>
<dbReference type="RefSeq" id="WP_183343635.1">
    <property type="nucleotide sequence ID" value="NZ_JACHNU010000005.1"/>
</dbReference>
<dbReference type="PANTHER" id="PTHR42711:SF19">
    <property type="entry name" value="DOXORUBICIN RESISTANCE ATP-BINDING PROTEIN DRRA"/>
    <property type="match status" value="1"/>
</dbReference>
<dbReference type="InterPro" id="IPR025302">
    <property type="entry name" value="DrrA1/2-like_C"/>
</dbReference>
<evidence type="ECO:0000256" key="9">
    <source>
        <dbReference type="ARBA" id="ARBA00049985"/>
    </source>
</evidence>
<dbReference type="SUPFAM" id="SSF52540">
    <property type="entry name" value="P-loop containing nucleoside triphosphate hydrolases"/>
    <property type="match status" value="1"/>
</dbReference>
<dbReference type="NCBIfam" id="TIGR01188">
    <property type="entry name" value="drrA"/>
    <property type="match status" value="1"/>
</dbReference>
<dbReference type="EMBL" id="JACHNU010000005">
    <property type="protein sequence ID" value="MBB4663915.1"/>
    <property type="molecule type" value="Genomic_DNA"/>
</dbReference>
<keyword evidence="6" id="KW-1278">Translocase</keyword>
<reference evidence="11 12" key="1">
    <citation type="submission" date="2020-08" db="EMBL/GenBank/DDBJ databases">
        <title>Genomic Encyclopedia of Archaeal and Bacterial Type Strains, Phase II (KMG-II): from individual species to whole genera.</title>
        <authorList>
            <person name="Goeker M."/>
        </authorList>
    </citation>
    <scope>NUCLEOTIDE SEQUENCE [LARGE SCALE GENOMIC DNA]</scope>
    <source>
        <strain evidence="11 12">DSM 23288</strain>
    </source>
</reference>
<evidence type="ECO:0000256" key="4">
    <source>
        <dbReference type="ARBA" id="ARBA00022741"/>
    </source>
</evidence>
<dbReference type="GO" id="GO:0016887">
    <property type="term" value="F:ATP hydrolysis activity"/>
    <property type="evidence" value="ECO:0007669"/>
    <property type="project" value="InterPro"/>
</dbReference>
<dbReference type="GO" id="GO:0005886">
    <property type="term" value="C:plasma membrane"/>
    <property type="evidence" value="ECO:0007669"/>
    <property type="project" value="UniProtKB-SubCell"/>
</dbReference>
<dbReference type="InterPro" id="IPR005894">
    <property type="entry name" value="DrrA"/>
</dbReference>
<evidence type="ECO:0000256" key="3">
    <source>
        <dbReference type="ARBA" id="ARBA00022475"/>
    </source>
</evidence>
<gene>
    <name evidence="11" type="ORF">BDZ31_003516</name>
</gene>
<feature type="domain" description="ABC transporter" evidence="10">
    <location>
        <begin position="18"/>
        <end position="248"/>
    </location>
</feature>
<dbReference type="InterPro" id="IPR003593">
    <property type="entry name" value="AAA+_ATPase"/>
</dbReference>
<keyword evidence="8" id="KW-0046">Antibiotic resistance</keyword>
<dbReference type="InterPro" id="IPR050763">
    <property type="entry name" value="ABC_transporter_ATP-binding"/>
</dbReference>
<dbReference type="GO" id="GO:0005524">
    <property type="term" value="F:ATP binding"/>
    <property type="evidence" value="ECO:0007669"/>
    <property type="project" value="UniProtKB-KW"/>
</dbReference>
<comment type="similarity">
    <text evidence="9">Belongs to the ABC transporter superfamily. Drug exporter-1 (DrugE1) (TC 3.A.1.105) family.</text>
</comment>
<dbReference type="SMART" id="SM00382">
    <property type="entry name" value="AAA"/>
    <property type="match status" value="1"/>
</dbReference>
<dbReference type="PANTHER" id="PTHR42711">
    <property type="entry name" value="ABC TRANSPORTER ATP-BINDING PROTEIN"/>
    <property type="match status" value="1"/>
</dbReference>
<dbReference type="Gene3D" id="3.40.50.300">
    <property type="entry name" value="P-loop containing nucleotide triphosphate hydrolases"/>
    <property type="match status" value="1"/>
</dbReference>
<keyword evidence="4" id="KW-0547">Nucleotide-binding</keyword>
<keyword evidence="3" id="KW-1003">Cell membrane</keyword>
<evidence type="ECO:0000313" key="11">
    <source>
        <dbReference type="EMBL" id="MBB4663915.1"/>
    </source>
</evidence>
<dbReference type="AlphaFoldDB" id="A0A840IHX8"/>
<keyword evidence="2" id="KW-0813">Transport</keyword>
<keyword evidence="7" id="KW-0472">Membrane</keyword>
<accession>A0A840IHX8</accession>
<sequence>MELGDDPAVAREGDLPAIVARGLVKRFDDVVAVDGLDLRVPRGMVYCLLGPNGAGKTTAVRMLATLTAPDAGTVLIEGVDVRDDGARVRRLIGLTGQLASVDDAMSGEENLVLIARLLGLRGDRARQRARRLLAAFELADDAGRLVKTYSGGMRRRLDLAASLVVTPRVLFLDEPTTGLDPVGRLRVWAVVRALTRRGTTVLLTTQQLEEADALAHRIAVLDRGRVVAEGTPAQLKASVGSGAVRVRVADADTRDAAAELLAAATGGEVTLGDDPLALSVRPAGEREAARALAALTDGGVELTEFSIGRPTLDEVFLALTGRDETTAEAVAA</sequence>
<dbReference type="PROSITE" id="PS50893">
    <property type="entry name" value="ABC_TRANSPORTER_2"/>
    <property type="match status" value="1"/>
</dbReference>
<dbReference type="InterPro" id="IPR003439">
    <property type="entry name" value="ABC_transporter-like_ATP-bd"/>
</dbReference>
<dbReference type="GO" id="GO:1900753">
    <property type="term" value="P:doxorubicin transport"/>
    <property type="evidence" value="ECO:0007669"/>
    <property type="project" value="InterPro"/>
</dbReference>